<evidence type="ECO:0000313" key="3">
    <source>
        <dbReference type="Proteomes" id="UP000186806"/>
    </source>
</evidence>
<evidence type="ECO:0000256" key="1">
    <source>
        <dbReference type="SAM" id="MobiDB-lite"/>
    </source>
</evidence>
<dbReference type="EMBL" id="MSDQ01000033">
    <property type="protein sequence ID" value="OLO10489.1"/>
    <property type="molecule type" value="Genomic_DNA"/>
</dbReference>
<protein>
    <submittedName>
        <fullName evidence="2">Uncharacterized protein</fullName>
    </submittedName>
</protein>
<name>A0A1Q8T9X9_9GAMM</name>
<accession>A0A1Q8T9X9</accession>
<organism evidence="2 3">
    <name type="scientific">Chromohalobacter japonicus</name>
    <dbReference type="NCBI Taxonomy" id="223900"/>
    <lineage>
        <taxon>Bacteria</taxon>
        <taxon>Pseudomonadati</taxon>
        <taxon>Pseudomonadota</taxon>
        <taxon>Gammaproteobacteria</taxon>
        <taxon>Oceanospirillales</taxon>
        <taxon>Halomonadaceae</taxon>
        <taxon>Chromohalobacter</taxon>
    </lineage>
</organism>
<keyword evidence="3" id="KW-1185">Reference proteome</keyword>
<gene>
    <name evidence="2" type="ORF">BTW10_14125</name>
</gene>
<dbReference type="Proteomes" id="UP000186806">
    <property type="component" value="Unassembled WGS sequence"/>
</dbReference>
<proteinExistence type="predicted"/>
<reference evidence="2 3" key="1">
    <citation type="submission" date="2016-12" db="EMBL/GenBank/DDBJ databases">
        <title>Draft genome sequences of strains Salinicola socius SMB35, Salinicola sp. MH3R3-1 and Chromohalobacter sp. SMB17 from the Verkhnekamsk potash mining region of Russia.</title>
        <authorList>
            <person name="Mavrodi D.V."/>
            <person name="Olsson B.E."/>
            <person name="Korsakova E.S."/>
            <person name="Pyankova A."/>
            <person name="Mavrodi O.V."/>
            <person name="Plotnikova E.G."/>
        </authorList>
    </citation>
    <scope>NUCLEOTIDE SEQUENCE [LARGE SCALE GENOMIC DNA]</scope>
    <source>
        <strain evidence="2 3">SMB17</strain>
    </source>
</reference>
<comment type="caution">
    <text evidence="2">The sequence shown here is derived from an EMBL/GenBank/DDBJ whole genome shotgun (WGS) entry which is preliminary data.</text>
</comment>
<dbReference type="AlphaFoldDB" id="A0A1Q8T9X9"/>
<feature type="compositionally biased region" description="Basic and acidic residues" evidence="1">
    <location>
        <begin position="34"/>
        <end position="43"/>
    </location>
</feature>
<sequence length="79" mass="9028">MTRTARVEPITEETQESIQVSGWRVMDVTDPNEMREVSQHDTEPQAIEAARNYERETSNEPGSQPDDTQDYESSETPRG</sequence>
<dbReference type="RefSeq" id="WP_075369941.1">
    <property type="nucleotide sequence ID" value="NZ_MSDQ01000033.1"/>
</dbReference>
<feature type="region of interest" description="Disordered" evidence="1">
    <location>
        <begin position="34"/>
        <end position="79"/>
    </location>
</feature>
<evidence type="ECO:0000313" key="2">
    <source>
        <dbReference type="EMBL" id="OLO10489.1"/>
    </source>
</evidence>